<dbReference type="SMART" id="SM01130">
    <property type="entry name" value="DHDPS"/>
    <property type="match status" value="1"/>
</dbReference>
<evidence type="ECO:0000256" key="2">
    <source>
        <dbReference type="ARBA" id="ARBA00023239"/>
    </source>
</evidence>
<dbReference type="PIRSF" id="PIRSF001365">
    <property type="entry name" value="DHDPS"/>
    <property type="match status" value="1"/>
</dbReference>
<organism evidence="6 7">
    <name type="scientific">Kineosporia babensis</name>
    <dbReference type="NCBI Taxonomy" id="499548"/>
    <lineage>
        <taxon>Bacteria</taxon>
        <taxon>Bacillati</taxon>
        <taxon>Actinomycetota</taxon>
        <taxon>Actinomycetes</taxon>
        <taxon>Kineosporiales</taxon>
        <taxon>Kineosporiaceae</taxon>
        <taxon>Kineosporia</taxon>
    </lineage>
</organism>
<dbReference type="SUPFAM" id="SSF51569">
    <property type="entry name" value="Aldolase"/>
    <property type="match status" value="1"/>
</dbReference>
<accession>A0A9X1NBN2</accession>
<keyword evidence="2 3" id="KW-0456">Lyase</keyword>
<comment type="similarity">
    <text evidence="1 3">Belongs to the DapA family.</text>
</comment>
<comment type="caution">
    <text evidence="6">The sequence shown here is derived from an EMBL/GenBank/DDBJ whole genome shotgun (WGS) entry which is preliminary data.</text>
</comment>
<dbReference type="PRINTS" id="PR00146">
    <property type="entry name" value="DHPICSNTHASE"/>
</dbReference>
<sequence>MNRDDVTWSGYWPAAPTPFTADLELDEAALAAMLQMYAGQGVHGVLLNGSTGEWFAQSPAERRRVTEVGVEAVAGRYPVVIGVSAFTAAEAAELARHAAAAGADGVLATVPPYAHPSPAETLAFYREVSEATDLPFMVYNWPRGVAVDLAQTPGLMSQLADLPQVAAIKDSTGDWNAMVATIEAVAERVRVFGSLSHRRGLALMTGGLGGDGAIDGGGIGAPYAVPFFEAAQAGDLKTARTWVERYQKLSAGMIAPDYSGRFASPISQLKAAMNLLGQPGGGAVRPPLLPVTDPELLQQITAVLTEAGFTPLAQEA</sequence>
<dbReference type="PANTHER" id="PTHR12128">
    <property type="entry name" value="DIHYDRODIPICOLINATE SYNTHASE"/>
    <property type="match status" value="1"/>
</dbReference>
<evidence type="ECO:0000256" key="1">
    <source>
        <dbReference type="ARBA" id="ARBA00007592"/>
    </source>
</evidence>
<dbReference type="InterPro" id="IPR002220">
    <property type="entry name" value="DapA-like"/>
</dbReference>
<dbReference type="InterPro" id="IPR013785">
    <property type="entry name" value="Aldolase_TIM"/>
</dbReference>
<dbReference type="Proteomes" id="UP001138997">
    <property type="component" value="Unassembled WGS sequence"/>
</dbReference>
<evidence type="ECO:0000313" key="7">
    <source>
        <dbReference type="Proteomes" id="UP001138997"/>
    </source>
</evidence>
<keyword evidence="7" id="KW-1185">Reference proteome</keyword>
<protein>
    <submittedName>
        <fullName evidence="6">Dihydrodipicolinate synthase family protein</fullName>
    </submittedName>
</protein>
<reference evidence="6" key="1">
    <citation type="submission" date="2021-11" db="EMBL/GenBank/DDBJ databases">
        <title>Streptomyces corallinus and Kineosporia corallina sp. nov., two new coral-derived marine actinobacteria.</title>
        <authorList>
            <person name="Buangrab K."/>
            <person name="Sutthacheep M."/>
            <person name="Yeemin T."/>
            <person name="Harunari E."/>
            <person name="Igarashi Y."/>
            <person name="Sripreechasak P."/>
            <person name="Kanchanasin P."/>
            <person name="Tanasupawat S."/>
            <person name="Phongsopitanun W."/>
        </authorList>
    </citation>
    <scope>NUCLEOTIDE SEQUENCE</scope>
    <source>
        <strain evidence="6">JCM 31032</strain>
    </source>
</reference>
<dbReference type="EMBL" id="JAJOMB010000003">
    <property type="protein sequence ID" value="MCD5310744.1"/>
    <property type="molecule type" value="Genomic_DNA"/>
</dbReference>
<dbReference type="AlphaFoldDB" id="A0A9X1NBN2"/>
<feature type="active site" description="Schiff-base intermediate with substrate" evidence="4">
    <location>
        <position position="169"/>
    </location>
</feature>
<name>A0A9X1NBN2_9ACTN</name>
<dbReference type="Pfam" id="PF00701">
    <property type="entry name" value="DHDPS"/>
    <property type="match status" value="1"/>
</dbReference>
<gene>
    <name evidence="6" type="ORF">LR394_07550</name>
</gene>
<evidence type="ECO:0000256" key="4">
    <source>
        <dbReference type="PIRSR" id="PIRSR001365-1"/>
    </source>
</evidence>
<dbReference type="GO" id="GO:0008840">
    <property type="term" value="F:4-hydroxy-tetrahydrodipicolinate synthase activity"/>
    <property type="evidence" value="ECO:0007669"/>
    <property type="project" value="TreeGrafter"/>
</dbReference>
<evidence type="ECO:0000256" key="5">
    <source>
        <dbReference type="PIRSR" id="PIRSR001365-2"/>
    </source>
</evidence>
<dbReference type="Gene3D" id="3.20.20.70">
    <property type="entry name" value="Aldolase class I"/>
    <property type="match status" value="1"/>
</dbReference>
<evidence type="ECO:0000313" key="6">
    <source>
        <dbReference type="EMBL" id="MCD5310744.1"/>
    </source>
</evidence>
<evidence type="ECO:0000256" key="3">
    <source>
        <dbReference type="PIRNR" id="PIRNR001365"/>
    </source>
</evidence>
<feature type="active site" description="Proton donor/acceptor" evidence="4">
    <location>
        <position position="139"/>
    </location>
</feature>
<proteinExistence type="inferred from homology"/>
<feature type="binding site" evidence="5">
    <location>
        <position position="214"/>
    </location>
    <ligand>
        <name>pyruvate</name>
        <dbReference type="ChEBI" id="CHEBI:15361"/>
    </ligand>
</feature>
<feature type="binding site" evidence="5">
    <location>
        <position position="51"/>
    </location>
    <ligand>
        <name>pyruvate</name>
        <dbReference type="ChEBI" id="CHEBI:15361"/>
    </ligand>
</feature>
<dbReference type="PANTHER" id="PTHR12128:SF66">
    <property type="entry name" value="4-HYDROXY-2-OXOGLUTARATE ALDOLASE, MITOCHONDRIAL"/>
    <property type="match status" value="1"/>
</dbReference>
<dbReference type="CDD" id="cd00408">
    <property type="entry name" value="DHDPS-like"/>
    <property type="match status" value="1"/>
</dbReference>
<dbReference type="RefSeq" id="WP_231439898.1">
    <property type="nucleotide sequence ID" value="NZ_JAJOMB010000003.1"/>
</dbReference>